<accession>A0AAW0R4H8</accession>
<proteinExistence type="predicted"/>
<dbReference type="AlphaFoldDB" id="A0AAW0R4H8"/>
<dbReference type="Proteomes" id="UP001392437">
    <property type="component" value="Unassembled WGS sequence"/>
</dbReference>
<sequence>MSNLRTFIILIFAIFSTAPFAATATPPSQRMEFEDHSERALGTGHSPAVSAYDDNKVVGLDADSTSPYNIPRAPFGEMRRRAEKVLGKCDLHGKKDATCDKSQCKPDENCMSGKRGGCQMRKNIGGFKKPYACTLCRCIIR</sequence>
<feature type="chain" id="PRO_5043956900" evidence="1">
    <location>
        <begin position="25"/>
        <end position="141"/>
    </location>
</feature>
<evidence type="ECO:0000256" key="1">
    <source>
        <dbReference type="SAM" id="SignalP"/>
    </source>
</evidence>
<comment type="caution">
    <text evidence="2">The sequence shown here is derived from an EMBL/GenBank/DDBJ whole genome shotgun (WGS) entry which is preliminary data.</text>
</comment>
<keyword evidence="1" id="KW-0732">Signal</keyword>
<gene>
    <name evidence="2" type="ORF">PG999_003801</name>
</gene>
<keyword evidence="3" id="KW-1185">Reference proteome</keyword>
<evidence type="ECO:0000313" key="2">
    <source>
        <dbReference type="EMBL" id="KAK8123883.1"/>
    </source>
</evidence>
<dbReference type="EMBL" id="JAQQWP010000003">
    <property type="protein sequence ID" value="KAK8123883.1"/>
    <property type="molecule type" value="Genomic_DNA"/>
</dbReference>
<protein>
    <submittedName>
        <fullName evidence="2">Uncharacterized protein</fullName>
    </submittedName>
</protein>
<evidence type="ECO:0000313" key="3">
    <source>
        <dbReference type="Proteomes" id="UP001392437"/>
    </source>
</evidence>
<reference evidence="2 3" key="1">
    <citation type="submission" date="2023-01" db="EMBL/GenBank/DDBJ databases">
        <title>Analysis of 21 Apiospora genomes using comparative genomics revels a genus with tremendous synthesis potential of carbohydrate active enzymes and secondary metabolites.</title>
        <authorList>
            <person name="Sorensen T."/>
        </authorList>
    </citation>
    <scope>NUCLEOTIDE SEQUENCE [LARGE SCALE GENOMIC DNA]</scope>
    <source>
        <strain evidence="2 3">CBS 117206</strain>
    </source>
</reference>
<name>A0AAW0R4H8_9PEZI</name>
<organism evidence="2 3">
    <name type="scientific">Apiospora kogelbergensis</name>
    <dbReference type="NCBI Taxonomy" id="1337665"/>
    <lineage>
        <taxon>Eukaryota</taxon>
        <taxon>Fungi</taxon>
        <taxon>Dikarya</taxon>
        <taxon>Ascomycota</taxon>
        <taxon>Pezizomycotina</taxon>
        <taxon>Sordariomycetes</taxon>
        <taxon>Xylariomycetidae</taxon>
        <taxon>Amphisphaeriales</taxon>
        <taxon>Apiosporaceae</taxon>
        <taxon>Apiospora</taxon>
    </lineage>
</organism>
<feature type="signal peptide" evidence="1">
    <location>
        <begin position="1"/>
        <end position="24"/>
    </location>
</feature>